<dbReference type="PANTHER" id="PTHR31616:SF10">
    <property type="entry name" value="TREHALASE"/>
    <property type="match status" value="1"/>
</dbReference>
<dbReference type="Proteomes" id="UP000541969">
    <property type="component" value="Unassembled WGS sequence"/>
</dbReference>
<dbReference type="GO" id="GO:0015927">
    <property type="term" value="F:trehalase activity"/>
    <property type="evidence" value="ECO:0007669"/>
    <property type="project" value="TreeGrafter"/>
</dbReference>
<comment type="caution">
    <text evidence="3">The sequence shown here is derived from an EMBL/GenBank/DDBJ whole genome shotgun (WGS) entry which is preliminary data.</text>
</comment>
<dbReference type="SUPFAM" id="SSF48208">
    <property type="entry name" value="Six-hairpin glycosidases"/>
    <property type="match status" value="1"/>
</dbReference>
<feature type="domain" description="GH15-like" evidence="1">
    <location>
        <begin position="232"/>
        <end position="568"/>
    </location>
</feature>
<evidence type="ECO:0000313" key="4">
    <source>
        <dbReference type="Proteomes" id="UP000541969"/>
    </source>
</evidence>
<protein>
    <submittedName>
        <fullName evidence="3">GH15 family glucan-1,4-alpha-glucosidase</fullName>
    </submittedName>
</protein>
<dbReference type="AlphaFoldDB" id="A0A853CQ32"/>
<dbReference type="InterPro" id="IPR045582">
    <property type="entry name" value="Trehalase-like_N"/>
</dbReference>
<name>A0A853CQ32_9ACTN</name>
<dbReference type="PANTHER" id="PTHR31616">
    <property type="entry name" value="TREHALASE"/>
    <property type="match status" value="1"/>
</dbReference>
<evidence type="ECO:0000313" key="3">
    <source>
        <dbReference type="EMBL" id="NYJ08602.1"/>
    </source>
</evidence>
<proteinExistence type="predicted"/>
<dbReference type="Pfam" id="PF19291">
    <property type="entry name" value="TREH_N"/>
    <property type="match status" value="1"/>
</dbReference>
<gene>
    <name evidence="3" type="ORF">GGQ55_004880</name>
</gene>
<dbReference type="InterPro" id="IPR008928">
    <property type="entry name" value="6-hairpin_glycosidase_sf"/>
</dbReference>
<feature type="domain" description="Trehalase-like N-terminal" evidence="2">
    <location>
        <begin position="11"/>
        <end position="122"/>
    </location>
</feature>
<sequence length="572" mass="61472">MSRAETAPHALREYALIADGERGALIGPRGDISWLCLPRWHDDPVFGGLLGGPGRYTVAPTGRYVWGGSYEPDSLVWGSRWVVDDGSIVECREALALPADPRNAVLLRRVRAVAGTARVEVTLDLPAGGRQHDDVGTWSGRTGQLHWRWSGAHGARTGRDGVLATELTLGEGDTVDLVLEIGLDAPGERRDPDRLWSATTAGWAEGVPDLQLGSASRDARHAYAVLRGLTSSSGGMVAAATTGLPERAERHRNYDYRYVWIRDQCYAGLAAAAHGPLPALHDAVRFTTARLLEDGDRLQPAYRVDGGPVPDVHELAGMPGYPGGAALAGNHVNTQFQLDTLGELLQLLAAAARLDCLDADGWRAAQLAVDVVEKRWDLPDAGIWEVEDDWWTQSRLAVVAGLRRIAEIAPTRGDAGRAETLADGILAETGRRCLSAGGWWQRSPGIAGVDASLLLPPVRGALPPTDPRSLATLAAVRDQLTQDGYVYRFRPGPAPLGEQEGAFLLCGFVLALAEQAAGNEVAAYRAFERTRAACGTPGLLAEEFDVRQRQLRGNLPQAFVHALLLECAAQLR</sequence>
<dbReference type="Gene3D" id="1.50.10.10">
    <property type="match status" value="1"/>
</dbReference>
<organism evidence="3 4">
    <name type="scientific">Petropleomorpha daqingensis</name>
    <dbReference type="NCBI Taxonomy" id="2026353"/>
    <lineage>
        <taxon>Bacteria</taxon>
        <taxon>Bacillati</taxon>
        <taxon>Actinomycetota</taxon>
        <taxon>Actinomycetes</taxon>
        <taxon>Geodermatophilales</taxon>
        <taxon>Geodermatophilaceae</taxon>
        <taxon>Petropleomorpha</taxon>
    </lineage>
</organism>
<reference evidence="3 4" key="1">
    <citation type="submission" date="2020-07" db="EMBL/GenBank/DDBJ databases">
        <title>Sequencing the genomes of 1000 actinobacteria strains.</title>
        <authorList>
            <person name="Klenk H.-P."/>
        </authorList>
    </citation>
    <scope>NUCLEOTIDE SEQUENCE [LARGE SCALE GENOMIC DNA]</scope>
    <source>
        <strain evidence="3 4">DSM 104001</strain>
    </source>
</reference>
<dbReference type="GO" id="GO:0005993">
    <property type="term" value="P:trehalose catabolic process"/>
    <property type="evidence" value="ECO:0007669"/>
    <property type="project" value="TreeGrafter"/>
</dbReference>
<keyword evidence="4" id="KW-1185">Reference proteome</keyword>
<accession>A0A853CQ32</accession>
<dbReference type="InterPro" id="IPR012341">
    <property type="entry name" value="6hp_glycosidase-like_sf"/>
</dbReference>
<dbReference type="EMBL" id="JACBZT010000001">
    <property type="protein sequence ID" value="NYJ08602.1"/>
    <property type="molecule type" value="Genomic_DNA"/>
</dbReference>
<dbReference type="Pfam" id="PF00723">
    <property type="entry name" value="Glyco_hydro_15"/>
    <property type="match status" value="1"/>
</dbReference>
<dbReference type="RefSeq" id="WP_179721317.1">
    <property type="nucleotide sequence ID" value="NZ_JACBZT010000001.1"/>
</dbReference>
<dbReference type="InterPro" id="IPR011613">
    <property type="entry name" value="GH15-like"/>
</dbReference>
<evidence type="ECO:0000259" key="1">
    <source>
        <dbReference type="Pfam" id="PF00723"/>
    </source>
</evidence>
<evidence type="ECO:0000259" key="2">
    <source>
        <dbReference type="Pfam" id="PF19291"/>
    </source>
</evidence>